<dbReference type="InterPro" id="IPR029063">
    <property type="entry name" value="SAM-dependent_MTases_sf"/>
</dbReference>
<evidence type="ECO:0000313" key="7">
    <source>
        <dbReference type="EMBL" id="GGY71123.1"/>
    </source>
</evidence>
<dbReference type="PANTHER" id="PTHR47816">
    <property type="entry name" value="RIBOSOMAL RNA SMALL SUBUNIT METHYLTRANSFERASE C"/>
    <property type="match status" value="1"/>
</dbReference>
<feature type="domain" description="Methyltransferase small" evidence="6">
    <location>
        <begin position="175"/>
        <end position="342"/>
    </location>
</feature>
<dbReference type="PANTHER" id="PTHR47816:SF4">
    <property type="entry name" value="RIBOSOMAL RNA SMALL SUBUNIT METHYLTRANSFERASE C"/>
    <property type="match status" value="1"/>
</dbReference>
<dbReference type="InterPro" id="IPR007848">
    <property type="entry name" value="Small_mtfrase_dom"/>
</dbReference>
<keyword evidence="1" id="KW-0963">Cytoplasm</keyword>
<comment type="caution">
    <text evidence="7">The sequence shown here is derived from an EMBL/GenBank/DDBJ whole genome shotgun (WGS) entry which is preliminary data.</text>
</comment>
<evidence type="ECO:0000256" key="1">
    <source>
        <dbReference type="ARBA" id="ARBA00022490"/>
    </source>
</evidence>
<dbReference type="SUPFAM" id="SSF53335">
    <property type="entry name" value="S-adenosyl-L-methionine-dependent methyltransferases"/>
    <property type="match status" value="1"/>
</dbReference>
<keyword evidence="2" id="KW-0698">rRNA processing</keyword>
<dbReference type="Gene3D" id="3.40.50.150">
    <property type="entry name" value="Vaccinia Virus protein VP39"/>
    <property type="match status" value="2"/>
</dbReference>
<proteinExistence type="predicted"/>
<dbReference type="Proteomes" id="UP000619761">
    <property type="component" value="Unassembled WGS sequence"/>
</dbReference>
<dbReference type="Pfam" id="PF05175">
    <property type="entry name" value="MTS"/>
    <property type="match status" value="1"/>
</dbReference>
<dbReference type="GO" id="GO:0032259">
    <property type="term" value="P:methylation"/>
    <property type="evidence" value="ECO:0007669"/>
    <property type="project" value="UniProtKB-KW"/>
</dbReference>
<dbReference type="GO" id="GO:0008168">
    <property type="term" value="F:methyltransferase activity"/>
    <property type="evidence" value="ECO:0007669"/>
    <property type="project" value="UniProtKB-KW"/>
</dbReference>
<dbReference type="PROSITE" id="PS00092">
    <property type="entry name" value="N6_MTASE"/>
    <property type="match status" value="1"/>
</dbReference>
<keyword evidence="4" id="KW-0808">Transferase</keyword>
<gene>
    <name evidence="7" type="primary">rsmC</name>
    <name evidence="7" type="ORF">GCM10011613_14620</name>
</gene>
<evidence type="ECO:0000256" key="2">
    <source>
        <dbReference type="ARBA" id="ARBA00022552"/>
    </source>
</evidence>
<protein>
    <submittedName>
        <fullName evidence="7">Ribosomal RNA small subunit methyltransferase C</fullName>
    </submittedName>
</protein>
<accession>A0ABQ3AYW4</accession>
<dbReference type="RefSeq" id="WP_189417133.1">
    <property type="nucleotide sequence ID" value="NZ_BMYZ01000001.1"/>
</dbReference>
<keyword evidence="5" id="KW-0949">S-adenosyl-L-methionine</keyword>
<evidence type="ECO:0000259" key="6">
    <source>
        <dbReference type="Pfam" id="PF05175"/>
    </source>
</evidence>
<evidence type="ECO:0000256" key="4">
    <source>
        <dbReference type="ARBA" id="ARBA00022679"/>
    </source>
</evidence>
<name>A0ABQ3AYW4_9GAMM</name>
<evidence type="ECO:0000256" key="5">
    <source>
        <dbReference type="ARBA" id="ARBA00022691"/>
    </source>
</evidence>
<keyword evidence="8" id="KW-1185">Reference proteome</keyword>
<dbReference type="CDD" id="cd02440">
    <property type="entry name" value="AdoMet_MTases"/>
    <property type="match status" value="1"/>
</dbReference>
<evidence type="ECO:0000313" key="8">
    <source>
        <dbReference type="Proteomes" id="UP000619761"/>
    </source>
</evidence>
<keyword evidence="3 7" id="KW-0489">Methyltransferase</keyword>
<reference evidence="8" key="1">
    <citation type="journal article" date="2019" name="Int. J. Syst. Evol. Microbiol.">
        <title>The Global Catalogue of Microorganisms (GCM) 10K type strain sequencing project: providing services to taxonomists for standard genome sequencing and annotation.</title>
        <authorList>
            <consortium name="The Broad Institute Genomics Platform"/>
            <consortium name="The Broad Institute Genome Sequencing Center for Infectious Disease"/>
            <person name="Wu L."/>
            <person name="Ma J."/>
        </authorList>
    </citation>
    <scope>NUCLEOTIDE SEQUENCE [LARGE SCALE GENOMIC DNA]</scope>
    <source>
        <strain evidence="8">KCTC 32239</strain>
    </source>
</reference>
<dbReference type="EMBL" id="BMYZ01000001">
    <property type="protein sequence ID" value="GGY71123.1"/>
    <property type="molecule type" value="Genomic_DNA"/>
</dbReference>
<sequence length="347" mass="39057">MTDAPTTWLLRNIHQHSTECSIWLSDENVLRQLPTENSWPNKPAFITNRWDIAEHAKKLGFNTQFSDFDLTTVADNSIDHIFYRISKEKAVTHHLINEAQRILKPQGQLWISGQKNEGIKTYIEKASTLFGCEKNIQKDGVCYSSKLTKNTNSGSLLVDEDYANLRETIYLDGKTLFSKPGQFGWNKIDQGSEFLITEITPLLSPQSFNHCLDLGCGYGYLSIASLHLPILKRTLTDNNAAALATAKANCQLLNIAAEIIASDAGGELKNQFDLILCNPPFHQGFSVDEDLTDKFLRNATKLLTPNGIAYFVVNQFIALEKKALPYFKQVNLIAQNKSFKVVELRKN</sequence>
<dbReference type="InterPro" id="IPR002052">
    <property type="entry name" value="DNA_methylase_N6_adenine_CS"/>
</dbReference>
<dbReference type="PRINTS" id="PR00507">
    <property type="entry name" value="N12N6MTFRASE"/>
</dbReference>
<dbReference type="InterPro" id="IPR046977">
    <property type="entry name" value="RsmC/RlmG"/>
</dbReference>
<evidence type="ECO:0000256" key="3">
    <source>
        <dbReference type="ARBA" id="ARBA00022603"/>
    </source>
</evidence>
<organism evidence="7 8">
    <name type="scientific">Cellvibrio zantedeschiae</name>
    <dbReference type="NCBI Taxonomy" id="1237077"/>
    <lineage>
        <taxon>Bacteria</taxon>
        <taxon>Pseudomonadati</taxon>
        <taxon>Pseudomonadota</taxon>
        <taxon>Gammaproteobacteria</taxon>
        <taxon>Cellvibrionales</taxon>
        <taxon>Cellvibrionaceae</taxon>
        <taxon>Cellvibrio</taxon>
    </lineage>
</organism>